<dbReference type="AlphaFoldDB" id="A0A0A9D3I8"/>
<reference evidence="1" key="1">
    <citation type="submission" date="2014-09" db="EMBL/GenBank/DDBJ databases">
        <authorList>
            <person name="Magalhaes I.L.F."/>
            <person name="Oliveira U."/>
            <person name="Santos F.R."/>
            <person name="Vidigal T.H.D.A."/>
            <person name="Brescovit A.D."/>
            <person name="Santos A.J."/>
        </authorList>
    </citation>
    <scope>NUCLEOTIDE SEQUENCE</scope>
    <source>
        <tissue evidence="1">Shoot tissue taken approximately 20 cm above the soil surface</tissue>
    </source>
</reference>
<proteinExistence type="predicted"/>
<dbReference type="EMBL" id="GBRH01219578">
    <property type="protein sequence ID" value="JAD78317.1"/>
    <property type="molecule type" value="Transcribed_RNA"/>
</dbReference>
<organism evidence="1">
    <name type="scientific">Arundo donax</name>
    <name type="common">Giant reed</name>
    <name type="synonym">Donax arundinaceus</name>
    <dbReference type="NCBI Taxonomy" id="35708"/>
    <lineage>
        <taxon>Eukaryota</taxon>
        <taxon>Viridiplantae</taxon>
        <taxon>Streptophyta</taxon>
        <taxon>Embryophyta</taxon>
        <taxon>Tracheophyta</taxon>
        <taxon>Spermatophyta</taxon>
        <taxon>Magnoliopsida</taxon>
        <taxon>Liliopsida</taxon>
        <taxon>Poales</taxon>
        <taxon>Poaceae</taxon>
        <taxon>PACMAD clade</taxon>
        <taxon>Arundinoideae</taxon>
        <taxon>Arundineae</taxon>
        <taxon>Arundo</taxon>
    </lineage>
</organism>
<evidence type="ECO:0000313" key="1">
    <source>
        <dbReference type="EMBL" id="JAD78317.1"/>
    </source>
</evidence>
<reference evidence="1" key="2">
    <citation type="journal article" date="2015" name="Data Brief">
        <title>Shoot transcriptome of the giant reed, Arundo donax.</title>
        <authorList>
            <person name="Barrero R.A."/>
            <person name="Guerrero F.D."/>
            <person name="Moolhuijzen P."/>
            <person name="Goolsby J.A."/>
            <person name="Tidwell J."/>
            <person name="Bellgard S.E."/>
            <person name="Bellgard M.I."/>
        </authorList>
    </citation>
    <scope>NUCLEOTIDE SEQUENCE</scope>
    <source>
        <tissue evidence="1">Shoot tissue taken approximately 20 cm above the soil surface</tissue>
    </source>
</reference>
<protein>
    <submittedName>
        <fullName evidence="1">Uncharacterized protein</fullName>
    </submittedName>
</protein>
<accession>A0A0A9D3I8</accession>
<name>A0A0A9D3I8_ARUDO</name>
<sequence>MIMFPGLGRSSVTFLIDVYQSMTWRLFILMKVLEAQKDNNLSLNSCSLSILPINLFWIICGLEP</sequence>